<keyword evidence="1" id="KW-1133">Transmembrane helix</keyword>
<reference evidence="2 3" key="1">
    <citation type="submission" date="2017-04" db="EMBL/GenBank/DDBJ databases">
        <authorList>
            <person name="Afonso C.L."/>
            <person name="Miller P.J."/>
            <person name="Scott M.A."/>
            <person name="Spackman E."/>
            <person name="Goraichik I."/>
            <person name="Dimitrov K.M."/>
            <person name="Suarez D.L."/>
            <person name="Swayne D.E."/>
        </authorList>
    </citation>
    <scope>NUCLEOTIDE SEQUENCE [LARGE SCALE GENOMIC DNA]</scope>
    <source>
        <strain evidence="2 3">DSM 23236</strain>
    </source>
</reference>
<sequence length="113" mass="12464">MNDDLIALMTMAWFLLLVGWPGLMAVALAGWGVLSAWAVWRNKRRLARLSVICVVVLLLGAYAGLWSEWPRQVGGWTGGVLQFAIIFLPPLAEVCLLFALSRLCLRRPTNIAG</sequence>
<feature type="transmembrane region" description="Helical" evidence="1">
    <location>
        <begin position="12"/>
        <end position="34"/>
    </location>
</feature>
<dbReference type="AlphaFoldDB" id="A0A1W1XXM0"/>
<proteinExistence type="predicted"/>
<feature type="transmembrane region" description="Helical" evidence="1">
    <location>
        <begin position="79"/>
        <end position="100"/>
    </location>
</feature>
<keyword evidence="1" id="KW-0472">Membrane</keyword>
<evidence type="ECO:0000313" key="2">
    <source>
        <dbReference type="EMBL" id="SMC28615.1"/>
    </source>
</evidence>
<keyword evidence="3" id="KW-1185">Reference proteome</keyword>
<protein>
    <recommendedName>
        <fullName evidence="4">Transmembrane protein</fullName>
    </recommendedName>
</protein>
<evidence type="ECO:0000313" key="3">
    <source>
        <dbReference type="Proteomes" id="UP000192761"/>
    </source>
</evidence>
<gene>
    <name evidence="2" type="ORF">SAMN02745857_03339</name>
</gene>
<dbReference type="EMBL" id="FWXD01000023">
    <property type="protein sequence ID" value="SMC28615.1"/>
    <property type="molecule type" value="Genomic_DNA"/>
</dbReference>
<dbReference type="RefSeq" id="WP_139798921.1">
    <property type="nucleotide sequence ID" value="NZ_FWXD01000023.1"/>
</dbReference>
<dbReference type="Proteomes" id="UP000192761">
    <property type="component" value="Unassembled WGS sequence"/>
</dbReference>
<organism evidence="2 3">
    <name type="scientific">Andreprevotia lacus DSM 23236</name>
    <dbReference type="NCBI Taxonomy" id="1121001"/>
    <lineage>
        <taxon>Bacteria</taxon>
        <taxon>Pseudomonadati</taxon>
        <taxon>Pseudomonadota</taxon>
        <taxon>Betaproteobacteria</taxon>
        <taxon>Neisseriales</taxon>
        <taxon>Chitinibacteraceae</taxon>
        <taxon>Andreprevotia</taxon>
    </lineage>
</organism>
<dbReference type="STRING" id="1121001.SAMN02745857_03339"/>
<name>A0A1W1XXM0_9NEIS</name>
<keyword evidence="1" id="KW-0812">Transmembrane</keyword>
<evidence type="ECO:0000256" key="1">
    <source>
        <dbReference type="SAM" id="Phobius"/>
    </source>
</evidence>
<evidence type="ECO:0008006" key="4">
    <source>
        <dbReference type="Google" id="ProtNLM"/>
    </source>
</evidence>
<accession>A0A1W1XXM0</accession>
<feature type="transmembrane region" description="Helical" evidence="1">
    <location>
        <begin position="46"/>
        <end position="67"/>
    </location>
</feature>